<keyword evidence="9 14" id="KW-0479">Metal-binding</keyword>
<comment type="cofactor">
    <cofactor evidence="2 15">
        <name>pyridoxal 5'-phosphate</name>
        <dbReference type="ChEBI" id="CHEBI:597326"/>
    </cofactor>
</comment>
<evidence type="ECO:0000256" key="11">
    <source>
        <dbReference type="ARBA" id="ARBA00023004"/>
    </source>
</evidence>
<dbReference type="InterPro" id="IPR025895">
    <property type="entry name" value="LAM_C_dom"/>
</dbReference>
<evidence type="ECO:0000256" key="6">
    <source>
        <dbReference type="ARBA" id="ARBA00022363"/>
    </source>
</evidence>
<evidence type="ECO:0000256" key="16">
    <source>
        <dbReference type="SAM" id="MobiDB-lite"/>
    </source>
</evidence>
<dbReference type="Gene3D" id="3.20.20.70">
    <property type="entry name" value="Aldolase class I"/>
    <property type="match status" value="1"/>
</dbReference>
<dbReference type="NCBIfam" id="TIGR00238">
    <property type="entry name" value="KamA family radical SAM protein"/>
    <property type="match status" value="1"/>
</dbReference>
<accession>A0AAP5H794</accession>
<dbReference type="InterPro" id="IPR022459">
    <property type="entry name" value="Lysine_aminomutase"/>
</dbReference>
<evidence type="ECO:0000256" key="15">
    <source>
        <dbReference type="PIRSR" id="PIRSR603739-50"/>
    </source>
</evidence>
<reference evidence="18" key="1">
    <citation type="submission" date="2023-07" db="EMBL/GenBank/DDBJ databases">
        <title>Sorghum-associated microbial communities from plants grown in Nebraska, USA.</title>
        <authorList>
            <person name="Schachtman D."/>
        </authorList>
    </citation>
    <scope>NUCLEOTIDE SEQUENCE</scope>
    <source>
        <strain evidence="18">BE80</strain>
    </source>
</reference>
<dbReference type="GO" id="GO:0050066">
    <property type="term" value="F:L-lysine 2,3-aminomutase activity"/>
    <property type="evidence" value="ECO:0007669"/>
    <property type="project" value="UniProtKB-EC"/>
</dbReference>
<dbReference type="GO" id="GO:0046872">
    <property type="term" value="F:metal ion binding"/>
    <property type="evidence" value="ECO:0007669"/>
    <property type="project" value="UniProtKB-KW"/>
</dbReference>
<evidence type="ECO:0000256" key="2">
    <source>
        <dbReference type="ARBA" id="ARBA00001933"/>
    </source>
</evidence>
<dbReference type="Pfam" id="PF12544">
    <property type="entry name" value="LAM_C"/>
    <property type="match status" value="1"/>
</dbReference>
<evidence type="ECO:0000256" key="14">
    <source>
        <dbReference type="PIRSR" id="PIRSR004911-1"/>
    </source>
</evidence>
<feature type="modified residue" description="N6-(pyridoxal phosphate)lysine" evidence="15">
    <location>
        <position position="352"/>
    </location>
</feature>
<dbReference type="SFLD" id="SFLDF00283">
    <property type="entry name" value="L-lysine_2_3-aminomutase_(LAM"/>
    <property type="match status" value="1"/>
</dbReference>
<comment type="similarity">
    <text evidence="4">Belongs to the radical SAM superfamily. KamA family.</text>
</comment>
<evidence type="ECO:0000256" key="3">
    <source>
        <dbReference type="ARBA" id="ARBA00001966"/>
    </source>
</evidence>
<keyword evidence="7 14" id="KW-0004">4Fe-4S</keyword>
<evidence type="ECO:0000256" key="13">
    <source>
        <dbReference type="ARBA" id="ARBA00023235"/>
    </source>
</evidence>
<dbReference type="Pfam" id="PF04055">
    <property type="entry name" value="Radical_SAM"/>
    <property type="match status" value="1"/>
</dbReference>
<dbReference type="NCBIfam" id="TIGR03820">
    <property type="entry name" value="lys_2_3_AblA"/>
    <property type="match status" value="1"/>
</dbReference>
<evidence type="ECO:0000256" key="9">
    <source>
        <dbReference type="ARBA" id="ARBA00022723"/>
    </source>
</evidence>
<name>A0AAP5H794_PAEAM</name>
<gene>
    <name evidence="18" type="ORF">J2W91_005001</name>
</gene>
<keyword evidence="10 15" id="KW-0663">Pyridoxal phosphate</keyword>
<dbReference type="GO" id="GO:0051539">
    <property type="term" value="F:4 iron, 4 sulfur cluster binding"/>
    <property type="evidence" value="ECO:0007669"/>
    <property type="project" value="UniProtKB-KW"/>
</dbReference>
<dbReference type="InterPro" id="IPR003739">
    <property type="entry name" value="Lys_aminomutase/Glu_NH3_mut"/>
</dbReference>
<keyword evidence="12 14" id="KW-0411">Iron-sulfur</keyword>
<evidence type="ECO:0000256" key="7">
    <source>
        <dbReference type="ARBA" id="ARBA00022485"/>
    </source>
</evidence>
<evidence type="ECO:0000256" key="5">
    <source>
        <dbReference type="ARBA" id="ARBA00012144"/>
    </source>
</evidence>
<feature type="binding site" evidence="14">
    <location>
        <position position="147"/>
    </location>
    <ligand>
        <name>[4Fe-4S] cluster</name>
        <dbReference type="ChEBI" id="CHEBI:49883"/>
        <note>4Fe-4S-S-AdoMet</note>
    </ligand>
</feature>
<dbReference type="Proteomes" id="UP001254832">
    <property type="component" value="Unassembled WGS sequence"/>
</dbReference>
<evidence type="ECO:0000256" key="1">
    <source>
        <dbReference type="ARBA" id="ARBA00000911"/>
    </source>
</evidence>
<evidence type="ECO:0000256" key="4">
    <source>
        <dbReference type="ARBA" id="ARBA00008703"/>
    </source>
</evidence>
<keyword evidence="8" id="KW-0949">S-adenosyl-L-methionine</keyword>
<dbReference type="AlphaFoldDB" id="A0AAP5H794"/>
<keyword evidence="11" id="KW-0408">Iron</keyword>
<dbReference type="PIRSF" id="PIRSF004911">
    <property type="entry name" value="DUF160"/>
    <property type="match status" value="1"/>
</dbReference>
<evidence type="ECO:0000256" key="10">
    <source>
        <dbReference type="ARBA" id="ARBA00022898"/>
    </source>
</evidence>
<evidence type="ECO:0000313" key="19">
    <source>
        <dbReference type="Proteomes" id="UP001254832"/>
    </source>
</evidence>
<dbReference type="PANTHER" id="PTHR30538:SF1">
    <property type="entry name" value="L-LYSINE 2,3-AMINOMUTASE"/>
    <property type="match status" value="1"/>
</dbReference>
<dbReference type="SUPFAM" id="SSF102114">
    <property type="entry name" value="Radical SAM enzymes"/>
    <property type="match status" value="1"/>
</dbReference>
<dbReference type="EMBL" id="JAVDTR010000017">
    <property type="protein sequence ID" value="MDR6726490.1"/>
    <property type="molecule type" value="Genomic_DNA"/>
</dbReference>
<protein>
    <recommendedName>
        <fullName evidence="6">L-lysine 2,3-aminomutase</fullName>
        <ecNumber evidence="5">5.4.3.2</ecNumber>
    </recommendedName>
</protein>
<dbReference type="InterPro" id="IPR058240">
    <property type="entry name" value="rSAM_sf"/>
</dbReference>
<proteinExistence type="inferred from homology"/>
<keyword evidence="13 18" id="KW-0413">Isomerase</keyword>
<dbReference type="Gene3D" id="6.10.140.1170">
    <property type="match status" value="1"/>
</dbReference>
<evidence type="ECO:0000256" key="8">
    <source>
        <dbReference type="ARBA" id="ARBA00022691"/>
    </source>
</evidence>
<dbReference type="SFLD" id="SFLDS00029">
    <property type="entry name" value="Radical_SAM"/>
    <property type="match status" value="1"/>
</dbReference>
<comment type="catalytic activity">
    <reaction evidence="1">
        <text>L-lysine = (3S)-3,6-diaminohexanoate</text>
        <dbReference type="Rhea" id="RHEA:19177"/>
        <dbReference type="ChEBI" id="CHEBI:32551"/>
        <dbReference type="ChEBI" id="CHEBI:57434"/>
        <dbReference type="EC" id="5.4.3.2"/>
    </reaction>
</comment>
<feature type="compositionally biased region" description="Basic and acidic residues" evidence="16">
    <location>
        <begin position="443"/>
        <end position="473"/>
    </location>
</feature>
<feature type="domain" description="Radical SAM core" evidence="17">
    <location>
        <begin position="126"/>
        <end position="338"/>
    </location>
</feature>
<evidence type="ECO:0000256" key="12">
    <source>
        <dbReference type="ARBA" id="ARBA00023014"/>
    </source>
</evidence>
<organism evidence="18 19">
    <name type="scientific">Paenibacillus amylolyticus</name>
    <dbReference type="NCBI Taxonomy" id="1451"/>
    <lineage>
        <taxon>Bacteria</taxon>
        <taxon>Bacillati</taxon>
        <taxon>Bacillota</taxon>
        <taxon>Bacilli</taxon>
        <taxon>Bacillales</taxon>
        <taxon>Paenibacillaceae</taxon>
        <taxon>Paenibacillus</taxon>
    </lineage>
</organism>
<sequence length="473" mass="54452">MYTQREMPDKTAQHRRHYQEVELWENVEEKDWNDWIWQLTNTIKTVDQLKKVIRLTPDEEEGVRISAQTIPLNITPYYAMLMDPDNPDCPIRKQSVPISQEMKMMSYDLEDPLAEDDDSPVPGLTHRYPDRVLFLITNQCSMYCRYCTRRRFSGQIGMGVPKKQMEDAIAYIRNTPAVRDVLLSGGDGLLVNDKILEYIISELRKIPHVEIIRIGTRAPVVFPQRITENLCNMLKKYHPIWLNTHFNTPIEITDEARRACEMLADAGVPLGNQSVLLKGINDSSHIMKKLNLDLVKMRVRPYYMYQCDLSEGIGHFRTTISKGIEIMESLRGHTSGYSVPTFVVDAPGGGGKIPVQPNYIVSQSPGKTILRNFEGVITAYPEPRNYEEGTADRYFDAYYGNSVAYRTTGVSNFYHGDEQESLVPDELERYSKREAFRNSGAETLKDKRENRDRLKEKKMNKDLRPSGEHILAD</sequence>
<dbReference type="PANTHER" id="PTHR30538">
    <property type="entry name" value="LYSINE 2,3-AMINOMUTASE-RELATED"/>
    <property type="match status" value="1"/>
</dbReference>
<dbReference type="CDD" id="cd01335">
    <property type="entry name" value="Radical_SAM"/>
    <property type="match status" value="1"/>
</dbReference>
<dbReference type="Gene3D" id="6.20.120.40">
    <property type="match status" value="1"/>
</dbReference>
<evidence type="ECO:0000259" key="17">
    <source>
        <dbReference type="PROSITE" id="PS51918"/>
    </source>
</evidence>
<comment type="caution">
    <text evidence="18">The sequence shown here is derived from an EMBL/GenBank/DDBJ whole genome shotgun (WGS) entry which is preliminary data.</text>
</comment>
<dbReference type="InterPro" id="IPR007197">
    <property type="entry name" value="rSAM"/>
</dbReference>
<dbReference type="PROSITE" id="PS51918">
    <property type="entry name" value="RADICAL_SAM"/>
    <property type="match status" value="1"/>
</dbReference>
<feature type="binding site" evidence="14">
    <location>
        <position position="144"/>
    </location>
    <ligand>
        <name>[4Fe-4S] cluster</name>
        <dbReference type="ChEBI" id="CHEBI:49883"/>
        <note>4Fe-4S-S-AdoMet</note>
    </ligand>
</feature>
<dbReference type="EC" id="5.4.3.2" evidence="5"/>
<feature type="binding site" evidence="14">
    <location>
        <position position="140"/>
    </location>
    <ligand>
        <name>[4Fe-4S] cluster</name>
        <dbReference type="ChEBI" id="CHEBI:49883"/>
        <note>4Fe-4S-S-AdoMet</note>
    </ligand>
</feature>
<feature type="region of interest" description="Disordered" evidence="16">
    <location>
        <begin position="438"/>
        <end position="473"/>
    </location>
</feature>
<dbReference type="InterPro" id="IPR013785">
    <property type="entry name" value="Aldolase_TIM"/>
</dbReference>
<dbReference type="FunFam" id="3.20.20.70:FF:000095">
    <property type="entry name" value="Lysine 2,3-aminomutase"/>
    <property type="match status" value="1"/>
</dbReference>
<dbReference type="SFLD" id="SFLDG01070">
    <property type="entry name" value="PLP-dependent"/>
    <property type="match status" value="1"/>
</dbReference>
<comment type="cofactor">
    <cofactor evidence="3">
        <name>[4Fe-4S] cluster</name>
        <dbReference type="ChEBI" id="CHEBI:49883"/>
    </cofactor>
</comment>
<evidence type="ECO:0000313" key="18">
    <source>
        <dbReference type="EMBL" id="MDR6726490.1"/>
    </source>
</evidence>